<dbReference type="FunFam" id="2.40.10.10:FF:000034">
    <property type="entry name" value="Eupolytin"/>
    <property type="match status" value="1"/>
</dbReference>
<dbReference type="InterPro" id="IPR001314">
    <property type="entry name" value="Peptidase_S1A"/>
</dbReference>
<dbReference type="InterPro" id="IPR033116">
    <property type="entry name" value="TRYPSIN_SER"/>
</dbReference>
<keyword evidence="10" id="KW-1185">Reference proteome</keyword>
<dbReference type="GO" id="GO:0006508">
    <property type="term" value="P:proteolysis"/>
    <property type="evidence" value="ECO:0007669"/>
    <property type="project" value="UniProtKB-KW"/>
</dbReference>
<dbReference type="Pfam" id="PF00089">
    <property type="entry name" value="Trypsin"/>
    <property type="match status" value="1"/>
</dbReference>
<dbReference type="PROSITE" id="PS50240">
    <property type="entry name" value="TRYPSIN_DOM"/>
    <property type="match status" value="1"/>
</dbReference>
<evidence type="ECO:0000313" key="10">
    <source>
        <dbReference type="Proteomes" id="UP001431783"/>
    </source>
</evidence>
<dbReference type="CDD" id="cd00190">
    <property type="entry name" value="Tryp_SPc"/>
    <property type="match status" value="1"/>
</dbReference>
<dbReference type="SMART" id="SM00020">
    <property type="entry name" value="Tryp_SPc"/>
    <property type="match status" value="1"/>
</dbReference>
<proteinExistence type="inferred from homology"/>
<feature type="signal peptide" evidence="7">
    <location>
        <begin position="1"/>
        <end position="15"/>
    </location>
</feature>
<keyword evidence="2 6" id="KW-0645">Protease</keyword>
<dbReference type="PRINTS" id="PR00722">
    <property type="entry name" value="CHYMOTRYPSIN"/>
</dbReference>
<dbReference type="PANTHER" id="PTHR24276:SF91">
    <property type="entry name" value="AT26814P-RELATED"/>
    <property type="match status" value="1"/>
</dbReference>
<evidence type="ECO:0000313" key="9">
    <source>
        <dbReference type="EMBL" id="KAK9875214.1"/>
    </source>
</evidence>
<keyword evidence="3 6" id="KW-0378">Hydrolase</keyword>
<dbReference type="AlphaFoldDB" id="A0AAW1U3K4"/>
<comment type="similarity">
    <text evidence="1">Belongs to the peptidase S1 family.</text>
</comment>
<accession>A0AAW1U3K4</accession>
<organism evidence="9 10">
    <name type="scientific">Henosepilachna vigintioctopunctata</name>
    <dbReference type="NCBI Taxonomy" id="420089"/>
    <lineage>
        <taxon>Eukaryota</taxon>
        <taxon>Metazoa</taxon>
        <taxon>Ecdysozoa</taxon>
        <taxon>Arthropoda</taxon>
        <taxon>Hexapoda</taxon>
        <taxon>Insecta</taxon>
        <taxon>Pterygota</taxon>
        <taxon>Neoptera</taxon>
        <taxon>Endopterygota</taxon>
        <taxon>Coleoptera</taxon>
        <taxon>Polyphaga</taxon>
        <taxon>Cucujiformia</taxon>
        <taxon>Coccinelloidea</taxon>
        <taxon>Coccinellidae</taxon>
        <taxon>Epilachninae</taxon>
        <taxon>Epilachnini</taxon>
        <taxon>Henosepilachna</taxon>
    </lineage>
</organism>
<dbReference type="InterPro" id="IPR009003">
    <property type="entry name" value="Peptidase_S1_PA"/>
</dbReference>
<reference evidence="9 10" key="1">
    <citation type="submission" date="2023-03" db="EMBL/GenBank/DDBJ databases">
        <title>Genome insight into feeding habits of ladybird beetles.</title>
        <authorList>
            <person name="Li H.-S."/>
            <person name="Huang Y.-H."/>
            <person name="Pang H."/>
        </authorList>
    </citation>
    <scope>NUCLEOTIDE SEQUENCE [LARGE SCALE GENOMIC DNA]</scope>
    <source>
        <strain evidence="9">SYSU_2023b</strain>
        <tissue evidence="9">Whole body</tissue>
    </source>
</reference>
<dbReference type="PROSITE" id="PS00135">
    <property type="entry name" value="TRYPSIN_SER"/>
    <property type="match status" value="1"/>
</dbReference>
<dbReference type="GO" id="GO:0004252">
    <property type="term" value="F:serine-type endopeptidase activity"/>
    <property type="evidence" value="ECO:0007669"/>
    <property type="project" value="InterPro"/>
</dbReference>
<sequence length="269" mass="29175">MLLVLFASIVGLCSCQEDIGNFTDNTGENYEIIPPQLDGRIVGGTVAYIREFPYQISLQYNKEHVCGGSVLNEYYILTAAHCVYRGQIENFDVRAGSSYTTEGGVISPVCVIIRNGLYSNKTENNDIAIIKLCVKLPLGENIKPIPLPDPNIVLKPGSLATVSGWGYTAENAGQISVELRKVDVPLVDTFICRVLYLGEGTVTKNMICAGNIAQGGKDSCQGDSGGPLVQNGVLIGVVSWGYGCARPRYPGVYTKVSNFRDFIKRHTNL</sequence>
<evidence type="ECO:0000256" key="1">
    <source>
        <dbReference type="ARBA" id="ARBA00007664"/>
    </source>
</evidence>
<evidence type="ECO:0000256" key="3">
    <source>
        <dbReference type="ARBA" id="ARBA00022801"/>
    </source>
</evidence>
<comment type="caution">
    <text evidence="9">The sequence shown here is derived from an EMBL/GenBank/DDBJ whole genome shotgun (WGS) entry which is preliminary data.</text>
</comment>
<dbReference type="SUPFAM" id="SSF50494">
    <property type="entry name" value="Trypsin-like serine proteases"/>
    <property type="match status" value="1"/>
</dbReference>
<dbReference type="EMBL" id="JARQZJ010000032">
    <property type="protein sequence ID" value="KAK9875214.1"/>
    <property type="molecule type" value="Genomic_DNA"/>
</dbReference>
<evidence type="ECO:0000256" key="6">
    <source>
        <dbReference type="RuleBase" id="RU363034"/>
    </source>
</evidence>
<dbReference type="InterPro" id="IPR050430">
    <property type="entry name" value="Peptidase_S1"/>
</dbReference>
<keyword evidence="4 6" id="KW-0720">Serine protease</keyword>
<keyword evidence="5" id="KW-1015">Disulfide bond</keyword>
<dbReference type="PANTHER" id="PTHR24276">
    <property type="entry name" value="POLYSERASE-RELATED"/>
    <property type="match status" value="1"/>
</dbReference>
<feature type="domain" description="Peptidase S1" evidence="8">
    <location>
        <begin position="41"/>
        <end position="268"/>
    </location>
</feature>
<evidence type="ECO:0000256" key="2">
    <source>
        <dbReference type="ARBA" id="ARBA00022670"/>
    </source>
</evidence>
<gene>
    <name evidence="9" type="ORF">WA026_006004</name>
</gene>
<protein>
    <recommendedName>
        <fullName evidence="8">Peptidase S1 domain-containing protein</fullName>
    </recommendedName>
</protein>
<dbReference type="PROSITE" id="PS00134">
    <property type="entry name" value="TRYPSIN_HIS"/>
    <property type="match status" value="1"/>
</dbReference>
<dbReference type="InterPro" id="IPR001254">
    <property type="entry name" value="Trypsin_dom"/>
</dbReference>
<dbReference type="Proteomes" id="UP001431783">
    <property type="component" value="Unassembled WGS sequence"/>
</dbReference>
<evidence type="ECO:0000259" key="8">
    <source>
        <dbReference type="PROSITE" id="PS50240"/>
    </source>
</evidence>
<evidence type="ECO:0000256" key="5">
    <source>
        <dbReference type="ARBA" id="ARBA00023157"/>
    </source>
</evidence>
<feature type="chain" id="PRO_5043777476" description="Peptidase S1 domain-containing protein" evidence="7">
    <location>
        <begin position="16"/>
        <end position="269"/>
    </location>
</feature>
<evidence type="ECO:0000256" key="7">
    <source>
        <dbReference type="SAM" id="SignalP"/>
    </source>
</evidence>
<keyword evidence="7" id="KW-0732">Signal</keyword>
<name>A0AAW1U3K4_9CUCU</name>
<dbReference type="InterPro" id="IPR018114">
    <property type="entry name" value="TRYPSIN_HIS"/>
</dbReference>
<dbReference type="Gene3D" id="2.40.10.10">
    <property type="entry name" value="Trypsin-like serine proteases"/>
    <property type="match status" value="1"/>
</dbReference>
<evidence type="ECO:0000256" key="4">
    <source>
        <dbReference type="ARBA" id="ARBA00022825"/>
    </source>
</evidence>
<dbReference type="InterPro" id="IPR043504">
    <property type="entry name" value="Peptidase_S1_PA_chymotrypsin"/>
</dbReference>